<organism evidence="2 3">
    <name type="scientific">Trapa natans</name>
    <name type="common">Water chestnut</name>
    <dbReference type="NCBI Taxonomy" id="22666"/>
    <lineage>
        <taxon>Eukaryota</taxon>
        <taxon>Viridiplantae</taxon>
        <taxon>Streptophyta</taxon>
        <taxon>Embryophyta</taxon>
        <taxon>Tracheophyta</taxon>
        <taxon>Spermatophyta</taxon>
        <taxon>Magnoliopsida</taxon>
        <taxon>eudicotyledons</taxon>
        <taxon>Gunneridae</taxon>
        <taxon>Pentapetalae</taxon>
        <taxon>rosids</taxon>
        <taxon>malvids</taxon>
        <taxon>Myrtales</taxon>
        <taxon>Lythraceae</taxon>
        <taxon>Trapa</taxon>
    </lineage>
</organism>
<protein>
    <submittedName>
        <fullName evidence="2">Uncharacterized protein</fullName>
    </submittedName>
</protein>
<name>A0AAN7LW66_TRANT</name>
<reference evidence="2 3" key="1">
    <citation type="journal article" date="2023" name="Hortic Res">
        <title>Pangenome of water caltrop reveals structural variations and asymmetric subgenome divergence after allopolyploidization.</title>
        <authorList>
            <person name="Zhang X."/>
            <person name="Chen Y."/>
            <person name="Wang L."/>
            <person name="Yuan Y."/>
            <person name="Fang M."/>
            <person name="Shi L."/>
            <person name="Lu R."/>
            <person name="Comes H.P."/>
            <person name="Ma Y."/>
            <person name="Chen Y."/>
            <person name="Huang G."/>
            <person name="Zhou Y."/>
            <person name="Zheng Z."/>
            <person name="Qiu Y."/>
        </authorList>
    </citation>
    <scope>NUCLEOTIDE SEQUENCE [LARGE SCALE GENOMIC DNA]</scope>
    <source>
        <strain evidence="2">F231</strain>
    </source>
</reference>
<dbReference type="Proteomes" id="UP001346149">
    <property type="component" value="Unassembled WGS sequence"/>
</dbReference>
<dbReference type="AlphaFoldDB" id="A0AAN7LW66"/>
<evidence type="ECO:0000313" key="2">
    <source>
        <dbReference type="EMBL" id="KAK4793827.1"/>
    </source>
</evidence>
<gene>
    <name evidence="2" type="ORF">SAY86_011821</name>
</gene>
<accession>A0AAN7LW66</accession>
<keyword evidence="3" id="KW-1185">Reference proteome</keyword>
<dbReference type="EMBL" id="JAXQNO010000007">
    <property type="protein sequence ID" value="KAK4793827.1"/>
    <property type="molecule type" value="Genomic_DNA"/>
</dbReference>
<evidence type="ECO:0000256" key="1">
    <source>
        <dbReference type="SAM" id="MobiDB-lite"/>
    </source>
</evidence>
<feature type="compositionally biased region" description="Basic and acidic residues" evidence="1">
    <location>
        <begin position="64"/>
        <end position="77"/>
    </location>
</feature>
<evidence type="ECO:0000313" key="3">
    <source>
        <dbReference type="Proteomes" id="UP001346149"/>
    </source>
</evidence>
<sequence length="126" mass="14227">MRLILISPAISPVFSLLPNRRLATSDANSSRKYNPTIPHFWRQQIRLISSRKTNNVSFASSAIRAEKRERSTRRWDSLEVSPSLHGGSSAEESNGQFIVVNFYNFVSIKDPELEIAKHVAFLKLAG</sequence>
<proteinExistence type="predicted"/>
<feature type="region of interest" description="Disordered" evidence="1">
    <location>
        <begin position="62"/>
        <end position="91"/>
    </location>
</feature>
<comment type="caution">
    <text evidence="2">The sequence shown here is derived from an EMBL/GenBank/DDBJ whole genome shotgun (WGS) entry which is preliminary data.</text>
</comment>